<sequence>METIQEYAVAPWEPRLQPTLEADRGKATEMANRAIGIVIATSLSVKKGNVSMGGVVRDILFNRTSGTVINYSVTLGTKEE</sequence>
<dbReference type="EMBL" id="JAUKTV010000001">
    <property type="protein sequence ID" value="KAK0747273.1"/>
    <property type="molecule type" value="Genomic_DNA"/>
</dbReference>
<evidence type="ECO:0000313" key="2">
    <source>
        <dbReference type="Proteomes" id="UP001172159"/>
    </source>
</evidence>
<proteinExistence type="predicted"/>
<dbReference type="AlphaFoldDB" id="A0AA40EXC0"/>
<comment type="caution">
    <text evidence="1">The sequence shown here is derived from an EMBL/GenBank/DDBJ whole genome shotgun (WGS) entry which is preliminary data.</text>
</comment>
<gene>
    <name evidence="1" type="ORF">B0T21DRAFT_417548</name>
</gene>
<dbReference type="Proteomes" id="UP001172159">
    <property type="component" value="Unassembled WGS sequence"/>
</dbReference>
<organism evidence="1 2">
    <name type="scientific">Apiosordaria backusii</name>
    <dbReference type="NCBI Taxonomy" id="314023"/>
    <lineage>
        <taxon>Eukaryota</taxon>
        <taxon>Fungi</taxon>
        <taxon>Dikarya</taxon>
        <taxon>Ascomycota</taxon>
        <taxon>Pezizomycotina</taxon>
        <taxon>Sordariomycetes</taxon>
        <taxon>Sordariomycetidae</taxon>
        <taxon>Sordariales</taxon>
        <taxon>Lasiosphaeriaceae</taxon>
        <taxon>Apiosordaria</taxon>
    </lineage>
</organism>
<name>A0AA40EXC0_9PEZI</name>
<evidence type="ECO:0000313" key="1">
    <source>
        <dbReference type="EMBL" id="KAK0747273.1"/>
    </source>
</evidence>
<accession>A0AA40EXC0</accession>
<protein>
    <submittedName>
        <fullName evidence="1">Uncharacterized protein</fullName>
    </submittedName>
</protein>
<keyword evidence="2" id="KW-1185">Reference proteome</keyword>
<reference evidence="1" key="1">
    <citation type="submission" date="2023-06" db="EMBL/GenBank/DDBJ databases">
        <title>Genome-scale phylogeny and comparative genomics of the fungal order Sordariales.</title>
        <authorList>
            <consortium name="Lawrence Berkeley National Laboratory"/>
            <person name="Hensen N."/>
            <person name="Bonometti L."/>
            <person name="Westerberg I."/>
            <person name="Brannstrom I.O."/>
            <person name="Guillou S."/>
            <person name="Cros-Aarteil S."/>
            <person name="Calhoun S."/>
            <person name="Haridas S."/>
            <person name="Kuo A."/>
            <person name="Mondo S."/>
            <person name="Pangilinan J."/>
            <person name="Riley R."/>
            <person name="Labutti K."/>
            <person name="Andreopoulos B."/>
            <person name="Lipzen A."/>
            <person name="Chen C."/>
            <person name="Yanf M."/>
            <person name="Daum C."/>
            <person name="Ng V."/>
            <person name="Clum A."/>
            <person name="Steindorff A."/>
            <person name="Ohm R."/>
            <person name="Martin F."/>
            <person name="Silar P."/>
            <person name="Natvig D."/>
            <person name="Lalanne C."/>
            <person name="Gautier V."/>
            <person name="Ament-Velasquez S.L."/>
            <person name="Kruys A."/>
            <person name="Hutchinson M.I."/>
            <person name="Powell A.J."/>
            <person name="Barry K."/>
            <person name="Miller A.N."/>
            <person name="Grigoriev I.V."/>
            <person name="Debuchy R."/>
            <person name="Gladieux P."/>
            <person name="Thoren M.H."/>
            <person name="Johannesson H."/>
        </authorList>
    </citation>
    <scope>NUCLEOTIDE SEQUENCE</scope>
    <source>
        <strain evidence="1">CBS 540.89</strain>
    </source>
</reference>